<dbReference type="OrthoDB" id="6022628at2759"/>
<dbReference type="CDD" id="cd11405">
    <property type="entry name" value="bHLHzip_MLXIP_like"/>
    <property type="match status" value="1"/>
</dbReference>
<keyword evidence="6" id="KW-0175">Coiled coil</keyword>
<dbReference type="CDD" id="cd21739">
    <property type="entry name" value="NES2-NLS_ChREBP-like"/>
    <property type="match status" value="1"/>
</dbReference>
<dbReference type="PANTHER" id="PTHR15741">
    <property type="entry name" value="BASIC HELIX-LOOP-HELIX ZIP TRANSCRIPTION FACTOR"/>
    <property type="match status" value="1"/>
</dbReference>
<dbReference type="GO" id="GO:0000981">
    <property type="term" value="F:DNA-binding transcription factor activity, RNA polymerase II-specific"/>
    <property type="evidence" value="ECO:0007669"/>
    <property type="project" value="TreeGrafter"/>
</dbReference>
<reference evidence="9" key="1">
    <citation type="submission" date="2022-01" db="UniProtKB">
        <authorList>
            <consortium name="EnsemblMetazoa"/>
        </authorList>
    </citation>
    <scope>IDENTIFICATION</scope>
</reference>
<feature type="compositionally biased region" description="Pro residues" evidence="7">
    <location>
        <begin position="325"/>
        <end position="338"/>
    </location>
</feature>
<keyword evidence="2" id="KW-0805">Transcription regulation</keyword>
<dbReference type="SUPFAM" id="SSF47459">
    <property type="entry name" value="HLH, helix-loop-helix DNA-binding domain"/>
    <property type="match status" value="1"/>
</dbReference>
<keyword evidence="10" id="KW-1185">Reference proteome</keyword>
<organism evidence="9 10">
    <name type="scientific">Cimex lectularius</name>
    <name type="common">Bed bug</name>
    <name type="synonym">Acanthia lectularia</name>
    <dbReference type="NCBI Taxonomy" id="79782"/>
    <lineage>
        <taxon>Eukaryota</taxon>
        <taxon>Metazoa</taxon>
        <taxon>Ecdysozoa</taxon>
        <taxon>Arthropoda</taxon>
        <taxon>Hexapoda</taxon>
        <taxon>Insecta</taxon>
        <taxon>Pterygota</taxon>
        <taxon>Neoptera</taxon>
        <taxon>Paraneoptera</taxon>
        <taxon>Hemiptera</taxon>
        <taxon>Heteroptera</taxon>
        <taxon>Panheteroptera</taxon>
        <taxon>Cimicomorpha</taxon>
        <taxon>Cimicidae</taxon>
        <taxon>Cimex</taxon>
    </lineage>
</organism>
<protein>
    <recommendedName>
        <fullName evidence="8">BHLH domain-containing protein</fullName>
    </recommendedName>
</protein>
<evidence type="ECO:0000256" key="3">
    <source>
        <dbReference type="ARBA" id="ARBA00023125"/>
    </source>
</evidence>
<dbReference type="RefSeq" id="XP_024084970.1">
    <property type="nucleotide sequence ID" value="XM_024229202.1"/>
</dbReference>
<dbReference type="SMART" id="SM00353">
    <property type="entry name" value="HLH"/>
    <property type="match status" value="1"/>
</dbReference>
<feature type="region of interest" description="Disordered" evidence="7">
    <location>
        <begin position="318"/>
        <end position="338"/>
    </location>
</feature>
<dbReference type="GO" id="GO:0005634">
    <property type="term" value="C:nucleus"/>
    <property type="evidence" value="ECO:0007669"/>
    <property type="project" value="UniProtKB-SubCell"/>
</dbReference>
<dbReference type="PANTHER" id="PTHR15741:SF37">
    <property type="entry name" value="LD38259P"/>
    <property type="match status" value="1"/>
</dbReference>
<dbReference type="Pfam" id="PF00010">
    <property type="entry name" value="HLH"/>
    <property type="match status" value="1"/>
</dbReference>
<keyword evidence="4" id="KW-0804">Transcription</keyword>
<evidence type="ECO:0000313" key="9">
    <source>
        <dbReference type="EnsemblMetazoa" id="XP_024084970.1"/>
    </source>
</evidence>
<accession>A0A8I6SNV4</accession>
<feature type="region of interest" description="Disordered" evidence="7">
    <location>
        <begin position="579"/>
        <end position="609"/>
    </location>
</feature>
<dbReference type="EnsemblMetazoa" id="XM_024229202.1">
    <property type="protein sequence ID" value="XP_024084970.1"/>
    <property type="gene ID" value="LOC106664193"/>
</dbReference>
<comment type="subcellular location">
    <subcellularLocation>
        <location evidence="1">Nucleus</location>
    </subcellularLocation>
</comment>
<name>A0A8I6SNV4_CIMLE</name>
<dbReference type="InterPro" id="IPR036638">
    <property type="entry name" value="HLH_DNA-bd_sf"/>
</dbReference>
<dbReference type="InterPro" id="IPR011598">
    <property type="entry name" value="bHLH_dom"/>
</dbReference>
<dbReference type="Gene3D" id="4.10.280.10">
    <property type="entry name" value="Helix-loop-helix DNA-binding domain"/>
    <property type="match status" value="1"/>
</dbReference>
<dbReference type="GO" id="GO:0000978">
    <property type="term" value="F:RNA polymerase II cis-regulatory region sequence-specific DNA binding"/>
    <property type="evidence" value="ECO:0007669"/>
    <property type="project" value="TreeGrafter"/>
</dbReference>
<evidence type="ECO:0000256" key="6">
    <source>
        <dbReference type="SAM" id="Coils"/>
    </source>
</evidence>
<dbReference type="OMA" id="WTSDRHN"/>
<evidence type="ECO:0000256" key="5">
    <source>
        <dbReference type="ARBA" id="ARBA00023242"/>
    </source>
</evidence>
<evidence type="ECO:0000256" key="2">
    <source>
        <dbReference type="ARBA" id="ARBA00023015"/>
    </source>
</evidence>
<keyword evidence="5" id="KW-0539">Nucleus</keyword>
<dbReference type="PROSITE" id="PS50888">
    <property type="entry name" value="BHLH"/>
    <property type="match status" value="1"/>
</dbReference>
<feature type="compositionally biased region" description="Polar residues" evidence="7">
    <location>
        <begin position="579"/>
        <end position="604"/>
    </location>
</feature>
<feature type="coiled-coil region" evidence="6">
    <location>
        <begin position="659"/>
        <end position="693"/>
    </location>
</feature>
<dbReference type="InterPro" id="IPR052207">
    <property type="entry name" value="Max-like/E-box_TFs"/>
</dbReference>
<feature type="domain" description="BHLH" evidence="8">
    <location>
        <begin position="612"/>
        <end position="669"/>
    </location>
</feature>
<dbReference type="CTD" id="35402"/>
<evidence type="ECO:0000256" key="1">
    <source>
        <dbReference type="ARBA" id="ARBA00004123"/>
    </source>
</evidence>
<evidence type="ECO:0000256" key="7">
    <source>
        <dbReference type="SAM" id="MobiDB-lite"/>
    </source>
</evidence>
<proteinExistence type="predicted"/>
<dbReference type="AlphaFoldDB" id="A0A8I6SNV4"/>
<keyword evidence="3" id="KW-0238">DNA-binding</keyword>
<dbReference type="Proteomes" id="UP000494040">
    <property type="component" value="Unassembled WGS sequence"/>
</dbReference>
<evidence type="ECO:0000313" key="10">
    <source>
        <dbReference type="Proteomes" id="UP000494040"/>
    </source>
</evidence>
<evidence type="ECO:0000256" key="4">
    <source>
        <dbReference type="ARBA" id="ARBA00023163"/>
    </source>
</evidence>
<dbReference type="GeneID" id="106664193"/>
<sequence length="816" mass="92279">MTIMAQKLDQKQKWAIPKFQTKGREAIHSGHFMVSDFEAEAQDDEDELAVPVPEVEKEVVEVKSVTANCPSKDRTVVSVPINSVKLPFNQLLIETSLTKLFQCMSLAYRQKLTSPKWNRFKGIRLRWKDKIRLNNVIWRCWHMQFIKKQNTLVCQFASPLDVDTHNKPEAIVLEGKYWKRKLNAVTAEYKKWRMYSRNQILGRPPNYGHDTLAELEGHDWSLNSNESLMMVDEDYMGLMSDTLFSTITANQPFAFPDTREIARGANLADFIQPSLVQLQPNLEEFMDIEPLHELFCSKLVSVPEETQTLQITQFSEEKQILSQQPAPPPDYPTTSIPPYPPPYPTQSLWYGLPDYNDPTVQQSIPQQALPSQNLEPHTYTQQPTQSSPPLTDLIVTRKEDIYLQPKAKSKWSGKPDQAKKLATTLNNSAALALIPSNSGIVLTPLAPGPAIPTQNISLQETQQNNNAFLAQLLTNSTPANYGFVGNEQTNSPTKSLPPKEEISYASQQSIGNIITLPFKTENEYSKQRSYKINQNMGSSTSPTLQTVQTVVASPMLIKSIQTPMHNVICGSSTSVCPESPNTGEALSLSPISVGSPTSPSTSNKPAPAYREHRRVCHINAEQKRRCNIKNGFDTLHSLIPHLNQNPNTKSLQMSKAVMLQKGAEYIRQLQMERNELEKEMESLKQQIETLNAEICNCQSMLPATGAPISKHRSNKMRDMYRKYVRSRTHENWKFWILSLICEPLLESFNNNVATSSLDDLYRTTLQWINQHCSLVNLRPVVLNAFRHLSTTTEVLKDPARLPNEAILAVDRAVKKS</sequence>
<dbReference type="GO" id="GO:0046983">
    <property type="term" value="F:protein dimerization activity"/>
    <property type="evidence" value="ECO:0007669"/>
    <property type="project" value="InterPro"/>
</dbReference>
<evidence type="ECO:0000259" key="8">
    <source>
        <dbReference type="PROSITE" id="PS50888"/>
    </source>
</evidence>